<keyword evidence="2 4" id="KW-0378">Hydrolase</keyword>
<dbReference type="Proteomes" id="UP000198658">
    <property type="component" value="Unassembled WGS sequence"/>
</dbReference>
<keyword evidence="1" id="KW-0479">Metal-binding</keyword>
<dbReference type="Pfam" id="PF13023">
    <property type="entry name" value="HD_3"/>
    <property type="match status" value="1"/>
</dbReference>
<protein>
    <submittedName>
        <fullName evidence="4">Putative hydrolases of HD superfamily</fullName>
    </submittedName>
</protein>
<evidence type="ECO:0000256" key="2">
    <source>
        <dbReference type="ARBA" id="ARBA00022801"/>
    </source>
</evidence>
<feature type="domain" description="HD" evidence="3">
    <location>
        <begin position="19"/>
        <end position="180"/>
    </location>
</feature>
<name>A0A1H3XAL1_9GAMM</name>
<keyword evidence="5" id="KW-1185">Reference proteome</keyword>
<dbReference type="Gene3D" id="1.10.3210.10">
    <property type="entry name" value="Hypothetical protein af1432"/>
    <property type="match status" value="1"/>
</dbReference>
<dbReference type="GO" id="GO:0002953">
    <property type="term" value="F:5'-deoxynucleotidase activity"/>
    <property type="evidence" value="ECO:0007669"/>
    <property type="project" value="InterPro"/>
</dbReference>
<sequence length="197" mass="22134">MQETRVGEIEQLLEFVVEIEKLKAVLRKTRPVGLERRENSAEHSWHVCLTALMFREYANEPVDIDRVIRMLLIHDLGEIDAGDKIVYASETAEQKAAEAAGVQRVLALVPGGRGEELFALWQEFEAGETAESRYARAIDRVPPLLHNLRGGGHAWKENKIPKEKVFALNSRIGDGSRELWQVIEEQLQGAVASGLLE</sequence>
<accession>A0A1H3XAL1</accession>
<dbReference type="SUPFAM" id="SSF109604">
    <property type="entry name" value="HD-domain/PDEase-like"/>
    <property type="match status" value="1"/>
</dbReference>
<dbReference type="InterPro" id="IPR006674">
    <property type="entry name" value="HD_domain"/>
</dbReference>
<dbReference type="PANTHER" id="PTHR11845">
    <property type="entry name" value="5'-DEOXYNUCLEOTIDASE HDDC2"/>
    <property type="match status" value="1"/>
</dbReference>
<dbReference type="GO" id="GO:0046872">
    <property type="term" value="F:metal ion binding"/>
    <property type="evidence" value="ECO:0007669"/>
    <property type="project" value="UniProtKB-KW"/>
</dbReference>
<evidence type="ECO:0000313" key="4">
    <source>
        <dbReference type="EMBL" id="SDZ95662.1"/>
    </source>
</evidence>
<dbReference type="GO" id="GO:0005737">
    <property type="term" value="C:cytoplasm"/>
    <property type="evidence" value="ECO:0007669"/>
    <property type="project" value="TreeGrafter"/>
</dbReference>
<dbReference type="PANTHER" id="PTHR11845:SF13">
    <property type="entry name" value="5'-DEOXYNUCLEOTIDASE HDDC2"/>
    <property type="match status" value="1"/>
</dbReference>
<dbReference type="STRING" id="658218.SAMN05216562_1404"/>
<reference evidence="5" key="1">
    <citation type="submission" date="2016-10" db="EMBL/GenBank/DDBJ databases">
        <authorList>
            <person name="Varghese N."/>
            <person name="Submissions S."/>
        </authorList>
    </citation>
    <scope>NUCLEOTIDE SEQUENCE [LARGE SCALE GENOMIC DNA]</scope>
    <source>
        <strain evidence="5">CGMCC 1.10657</strain>
    </source>
</reference>
<organism evidence="4 5">
    <name type="scientific">Microbulbifer marinus</name>
    <dbReference type="NCBI Taxonomy" id="658218"/>
    <lineage>
        <taxon>Bacteria</taxon>
        <taxon>Pseudomonadati</taxon>
        <taxon>Pseudomonadota</taxon>
        <taxon>Gammaproteobacteria</taxon>
        <taxon>Cellvibrionales</taxon>
        <taxon>Microbulbiferaceae</taxon>
        <taxon>Microbulbifer</taxon>
    </lineage>
</organism>
<dbReference type="InterPro" id="IPR039356">
    <property type="entry name" value="YfbR/HDDC2"/>
</dbReference>
<evidence type="ECO:0000313" key="5">
    <source>
        <dbReference type="Proteomes" id="UP000198658"/>
    </source>
</evidence>
<evidence type="ECO:0000259" key="3">
    <source>
        <dbReference type="Pfam" id="PF13023"/>
    </source>
</evidence>
<dbReference type="AlphaFoldDB" id="A0A1H3XAL1"/>
<dbReference type="OrthoDB" id="9796032at2"/>
<evidence type="ECO:0000256" key="1">
    <source>
        <dbReference type="ARBA" id="ARBA00022723"/>
    </source>
</evidence>
<dbReference type="RefSeq" id="WP_091386432.1">
    <property type="nucleotide sequence ID" value="NZ_FNQO01000001.1"/>
</dbReference>
<dbReference type="EMBL" id="FNQO01000001">
    <property type="protein sequence ID" value="SDZ95662.1"/>
    <property type="molecule type" value="Genomic_DNA"/>
</dbReference>
<gene>
    <name evidence="4" type="ORF">SAMN05216562_1404</name>
</gene>
<proteinExistence type="predicted"/>